<sequence>MNKNEPMHNVTGGQLIPQDIEAMLEATERFPADVPGDEQKLAFERSKMVKEVDPIGTIPPMTEAQKDELKTASATKDMTLLIDKLGERLAFERSGVRLYEAAIAKAKGFNLPSAFLNRLEHIREEEAEHMAIVKTVMDQLGADATAITPCADVTSVAGMGLIQVMTDPRTDAAQLLNTLLIAELTDNAGWELLIELAMKQGQDVVAECFRIPLKQEQEHLLMIKNLLKETLKLDTEQASCYYLGEDERGWVIKKDGASRAIRHFDSKEEAVTVALKMSENAKARLVIRH</sequence>
<dbReference type="InterPro" id="IPR012347">
    <property type="entry name" value="Ferritin-like"/>
</dbReference>
<dbReference type="EMBL" id="LNYT01000007">
    <property type="protein sequence ID" value="KTD48677.1"/>
    <property type="molecule type" value="Genomic_DNA"/>
</dbReference>
<dbReference type="PATRIC" id="fig|458.5.peg.1065"/>
<comment type="caution">
    <text evidence="1">The sequence shown here is derived from an EMBL/GenBank/DDBJ whole genome shotgun (WGS) entry which is preliminary data.</text>
</comment>
<dbReference type="InterPro" id="IPR018691">
    <property type="entry name" value="DUF2188"/>
</dbReference>
<organism evidence="1 2">
    <name type="scientific">Legionella rubrilucens</name>
    <dbReference type="NCBI Taxonomy" id="458"/>
    <lineage>
        <taxon>Bacteria</taxon>
        <taxon>Pseudomonadati</taxon>
        <taxon>Pseudomonadota</taxon>
        <taxon>Gammaproteobacteria</taxon>
        <taxon>Legionellales</taxon>
        <taxon>Legionellaceae</taxon>
        <taxon>Legionella</taxon>
    </lineage>
</organism>
<evidence type="ECO:0008006" key="3">
    <source>
        <dbReference type="Google" id="ProtNLM"/>
    </source>
</evidence>
<dbReference type="STRING" id="458.Lrub_1028"/>
<dbReference type="RefSeq" id="WP_065235715.1">
    <property type="nucleotide sequence ID" value="NZ_CAAAIN010000001.1"/>
</dbReference>
<dbReference type="OrthoDB" id="5291582at2"/>
<name>A0A0W0XVM7_9GAMM</name>
<dbReference type="Proteomes" id="UP000054608">
    <property type="component" value="Unassembled WGS sequence"/>
</dbReference>
<reference evidence="1 2" key="1">
    <citation type="submission" date="2015-11" db="EMBL/GenBank/DDBJ databases">
        <title>Genomic analysis of 38 Legionella species identifies large and diverse effector repertoires.</title>
        <authorList>
            <person name="Burstein D."/>
            <person name="Amaro F."/>
            <person name="Zusman T."/>
            <person name="Lifshitz Z."/>
            <person name="Cohen O."/>
            <person name="Gilbert J.A."/>
            <person name="Pupko T."/>
            <person name="Shuman H.A."/>
            <person name="Segal G."/>
        </authorList>
    </citation>
    <scope>NUCLEOTIDE SEQUENCE [LARGE SCALE GENOMIC DNA]</scope>
    <source>
        <strain evidence="1 2">WA-270A-C2</strain>
    </source>
</reference>
<keyword evidence="2" id="KW-1185">Reference proteome</keyword>
<evidence type="ECO:0000313" key="1">
    <source>
        <dbReference type="EMBL" id="KTD48677.1"/>
    </source>
</evidence>
<gene>
    <name evidence="1" type="ORF">Lrub_1028</name>
</gene>
<dbReference type="Gene3D" id="1.20.1260.10">
    <property type="match status" value="1"/>
</dbReference>
<dbReference type="AlphaFoldDB" id="A0A0W0XVM7"/>
<accession>A0A0W0XVM7</accession>
<dbReference type="Pfam" id="PF09954">
    <property type="entry name" value="DUF2188"/>
    <property type="match status" value="1"/>
</dbReference>
<proteinExistence type="predicted"/>
<protein>
    <recommendedName>
        <fullName evidence="3">Ferritin/DPS protein domain-containing protein</fullName>
    </recommendedName>
</protein>
<evidence type="ECO:0000313" key="2">
    <source>
        <dbReference type="Proteomes" id="UP000054608"/>
    </source>
</evidence>
<dbReference type="SUPFAM" id="SSF47240">
    <property type="entry name" value="Ferritin-like"/>
    <property type="match status" value="1"/>
</dbReference>
<dbReference type="CDD" id="cd00657">
    <property type="entry name" value="Ferritin_like"/>
    <property type="match status" value="1"/>
</dbReference>
<dbReference type="InterPro" id="IPR009078">
    <property type="entry name" value="Ferritin-like_SF"/>
</dbReference>